<dbReference type="PANTHER" id="PTHR33221">
    <property type="entry name" value="WINGED HELIX-TURN-HELIX TRANSCRIPTIONAL REGULATOR, RRF2 FAMILY"/>
    <property type="match status" value="1"/>
</dbReference>
<dbReference type="PANTHER" id="PTHR33221:SF15">
    <property type="entry name" value="HTH-TYPE TRANSCRIPTIONAL REGULATOR YWGB-RELATED"/>
    <property type="match status" value="1"/>
</dbReference>
<dbReference type="EMBL" id="JBHTOA010000019">
    <property type="protein sequence ID" value="MFD1398544.1"/>
    <property type="molecule type" value="Genomic_DNA"/>
</dbReference>
<dbReference type="Gene3D" id="1.10.10.10">
    <property type="entry name" value="Winged helix-like DNA-binding domain superfamily/Winged helix DNA-binding domain"/>
    <property type="match status" value="1"/>
</dbReference>
<evidence type="ECO:0000313" key="1">
    <source>
        <dbReference type="EMBL" id="MFD1398544.1"/>
    </source>
</evidence>
<dbReference type="InterPro" id="IPR000944">
    <property type="entry name" value="Tscrpt_reg_Rrf2"/>
</dbReference>
<gene>
    <name evidence="1" type="ORF">ACFQ41_04410</name>
</gene>
<dbReference type="Proteomes" id="UP001597199">
    <property type="component" value="Unassembled WGS sequence"/>
</dbReference>
<proteinExistence type="predicted"/>
<protein>
    <submittedName>
        <fullName evidence="1">Rrf2 family transcriptional regulator</fullName>
    </submittedName>
</protein>
<dbReference type="Pfam" id="PF02082">
    <property type="entry name" value="Rrf2"/>
    <property type="match status" value="1"/>
</dbReference>
<dbReference type="InterPro" id="IPR036390">
    <property type="entry name" value="WH_DNA-bd_sf"/>
</dbReference>
<organism evidence="1 2">
    <name type="scientific">Lacticaseibacillus suilingensis</name>
    <dbReference type="NCBI Taxonomy" id="2799577"/>
    <lineage>
        <taxon>Bacteria</taxon>
        <taxon>Bacillati</taxon>
        <taxon>Bacillota</taxon>
        <taxon>Bacilli</taxon>
        <taxon>Lactobacillales</taxon>
        <taxon>Lactobacillaceae</taxon>
        <taxon>Lacticaseibacillus</taxon>
    </lineage>
</organism>
<dbReference type="InterPro" id="IPR036388">
    <property type="entry name" value="WH-like_DNA-bd_sf"/>
</dbReference>
<dbReference type="SUPFAM" id="SSF46785">
    <property type="entry name" value="Winged helix' DNA-binding domain"/>
    <property type="match status" value="1"/>
</dbReference>
<comment type="caution">
    <text evidence="1">The sequence shown here is derived from an EMBL/GenBank/DDBJ whole genome shotgun (WGS) entry which is preliminary data.</text>
</comment>
<accession>A0ABW4BE10</accession>
<reference evidence="2" key="1">
    <citation type="journal article" date="2019" name="Int. J. Syst. Evol. Microbiol.">
        <title>The Global Catalogue of Microorganisms (GCM) 10K type strain sequencing project: providing services to taxonomists for standard genome sequencing and annotation.</title>
        <authorList>
            <consortium name="The Broad Institute Genomics Platform"/>
            <consortium name="The Broad Institute Genome Sequencing Center for Infectious Disease"/>
            <person name="Wu L."/>
            <person name="Ma J."/>
        </authorList>
    </citation>
    <scope>NUCLEOTIDE SEQUENCE [LARGE SCALE GENOMIC DNA]</scope>
    <source>
        <strain evidence="2">CCM 9110</strain>
    </source>
</reference>
<name>A0ABW4BE10_9LACO</name>
<dbReference type="RefSeq" id="WP_204119571.1">
    <property type="nucleotide sequence ID" value="NZ_BOLV01000018.1"/>
</dbReference>
<dbReference type="PROSITE" id="PS51197">
    <property type="entry name" value="HTH_RRF2_2"/>
    <property type="match status" value="1"/>
</dbReference>
<evidence type="ECO:0000313" key="2">
    <source>
        <dbReference type="Proteomes" id="UP001597199"/>
    </source>
</evidence>
<keyword evidence="2" id="KW-1185">Reference proteome</keyword>
<sequence>MKYSHKLSDGVHILAYVDIYQDADLSSGAIAASIEANPSLVRRLMAQLVKAGLLTSQPGAAAPALARPAAEISLLDVYQALEGNKELLHIDEKTNPQCIVGGNIQASLNVAYAQVQQAAEAQMAAISLQGIISDILQREAAKH</sequence>